<keyword evidence="1" id="KW-1133">Transmembrane helix</keyword>
<evidence type="ECO:0000256" key="1">
    <source>
        <dbReference type="SAM" id="Phobius"/>
    </source>
</evidence>
<feature type="transmembrane region" description="Helical" evidence="1">
    <location>
        <begin position="92"/>
        <end position="110"/>
    </location>
</feature>
<gene>
    <name evidence="2" type="ORF">ACOC_LOCUS2513</name>
</gene>
<dbReference type="EMBL" id="UYYA01000520">
    <property type="protein sequence ID" value="VDM54098.1"/>
    <property type="molecule type" value="Genomic_DNA"/>
</dbReference>
<keyword evidence="3" id="KW-1185">Reference proteome</keyword>
<evidence type="ECO:0000313" key="3">
    <source>
        <dbReference type="Proteomes" id="UP000267027"/>
    </source>
</evidence>
<dbReference type="WBParaSite" id="ACOC_0000251201-mRNA-1">
    <property type="protein sequence ID" value="ACOC_0000251201-mRNA-1"/>
    <property type="gene ID" value="ACOC_0000251201"/>
</dbReference>
<dbReference type="Proteomes" id="UP000267027">
    <property type="component" value="Unassembled WGS sequence"/>
</dbReference>
<accession>A0A0R3PEK6</accession>
<sequence>MLKLMRFLDEQRTSATVTVSLAVPHSSRGFVVLRDNSGGELTSFPVHRIRFCVRGRLDSAQKHCFSLSFTHHGADGEQTHQCHVFRSAQPDAVFYIVPVSYTTLIIYNAFNRRVIRILEKFSLFPITGYINT</sequence>
<reference evidence="4" key="1">
    <citation type="submission" date="2017-02" db="UniProtKB">
        <authorList>
            <consortium name="WormBaseParasite"/>
        </authorList>
    </citation>
    <scope>IDENTIFICATION</scope>
</reference>
<dbReference type="AlphaFoldDB" id="A0A0R3PEK6"/>
<dbReference type="Gene3D" id="2.30.29.30">
    <property type="entry name" value="Pleckstrin-homology domain (PH domain)/Phosphotyrosine-binding domain (PTB)"/>
    <property type="match status" value="1"/>
</dbReference>
<keyword evidence="1" id="KW-0472">Membrane</keyword>
<dbReference type="OrthoDB" id="295078at2759"/>
<name>A0A0R3PEK6_ANGCS</name>
<evidence type="ECO:0000313" key="4">
    <source>
        <dbReference type="WBParaSite" id="ACOC_0000251201-mRNA-1"/>
    </source>
</evidence>
<proteinExistence type="predicted"/>
<dbReference type="SUPFAM" id="SSF50729">
    <property type="entry name" value="PH domain-like"/>
    <property type="match status" value="1"/>
</dbReference>
<reference evidence="2 3" key="2">
    <citation type="submission" date="2018-11" db="EMBL/GenBank/DDBJ databases">
        <authorList>
            <consortium name="Pathogen Informatics"/>
        </authorList>
    </citation>
    <scope>NUCLEOTIDE SEQUENCE [LARGE SCALE GENOMIC DNA]</scope>
    <source>
        <strain evidence="2 3">Costa Rica</strain>
    </source>
</reference>
<organism evidence="4">
    <name type="scientific">Angiostrongylus costaricensis</name>
    <name type="common">Nematode worm</name>
    <dbReference type="NCBI Taxonomy" id="334426"/>
    <lineage>
        <taxon>Eukaryota</taxon>
        <taxon>Metazoa</taxon>
        <taxon>Ecdysozoa</taxon>
        <taxon>Nematoda</taxon>
        <taxon>Chromadorea</taxon>
        <taxon>Rhabditida</taxon>
        <taxon>Rhabditina</taxon>
        <taxon>Rhabditomorpha</taxon>
        <taxon>Strongyloidea</taxon>
        <taxon>Metastrongylidae</taxon>
        <taxon>Angiostrongylus</taxon>
    </lineage>
</organism>
<dbReference type="InterPro" id="IPR011993">
    <property type="entry name" value="PH-like_dom_sf"/>
</dbReference>
<evidence type="ECO:0000313" key="2">
    <source>
        <dbReference type="EMBL" id="VDM54098.1"/>
    </source>
</evidence>
<dbReference type="STRING" id="334426.A0A0R3PEK6"/>
<protein>
    <submittedName>
        <fullName evidence="4">PID domain-containing protein</fullName>
    </submittedName>
</protein>
<keyword evidence="1" id="KW-0812">Transmembrane</keyword>